<dbReference type="SUPFAM" id="SSF102114">
    <property type="entry name" value="Radical SAM enzymes"/>
    <property type="match status" value="1"/>
</dbReference>
<name>X1P2B7_9ZZZZ</name>
<feature type="domain" description="Radical SAM core" evidence="1">
    <location>
        <begin position="3"/>
        <end position="237"/>
    </location>
</feature>
<dbReference type="Pfam" id="PF04055">
    <property type="entry name" value="Radical_SAM"/>
    <property type="match status" value="1"/>
</dbReference>
<proteinExistence type="predicted"/>
<dbReference type="EMBL" id="BARV01014945">
    <property type="protein sequence ID" value="GAI25044.1"/>
    <property type="molecule type" value="Genomic_DNA"/>
</dbReference>
<comment type="caution">
    <text evidence="2">The sequence shown here is derived from an EMBL/GenBank/DDBJ whole genome shotgun (WGS) entry which is preliminary data.</text>
</comment>
<dbReference type="GO" id="GO:0003824">
    <property type="term" value="F:catalytic activity"/>
    <property type="evidence" value="ECO:0007669"/>
    <property type="project" value="InterPro"/>
</dbReference>
<dbReference type="GO" id="GO:0051536">
    <property type="term" value="F:iron-sulfur cluster binding"/>
    <property type="evidence" value="ECO:0007669"/>
    <property type="project" value="InterPro"/>
</dbReference>
<dbReference type="PANTHER" id="PTHR42731:SF4">
    <property type="entry name" value="RADICAL SAM DOMAIN PROTEIN"/>
    <property type="match status" value="1"/>
</dbReference>
<dbReference type="InterPro" id="IPR006638">
    <property type="entry name" value="Elp3/MiaA/NifB-like_rSAM"/>
</dbReference>
<dbReference type="SFLD" id="SFLDG01082">
    <property type="entry name" value="B12-binding_domain_containing"/>
    <property type="match status" value="1"/>
</dbReference>
<dbReference type="SMART" id="SM00729">
    <property type="entry name" value="Elp3"/>
    <property type="match status" value="1"/>
</dbReference>
<dbReference type="CDD" id="cd01335">
    <property type="entry name" value="Radical_SAM"/>
    <property type="match status" value="1"/>
</dbReference>
<gene>
    <name evidence="2" type="ORF">S06H3_25916</name>
</gene>
<organism evidence="2">
    <name type="scientific">marine sediment metagenome</name>
    <dbReference type="NCBI Taxonomy" id="412755"/>
    <lineage>
        <taxon>unclassified sequences</taxon>
        <taxon>metagenomes</taxon>
        <taxon>ecological metagenomes</taxon>
    </lineage>
</organism>
<evidence type="ECO:0000259" key="1">
    <source>
        <dbReference type="PROSITE" id="PS51918"/>
    </source>
</evidence>
<protein>
    <recommendedName>
        <fullName evidence="1">Radical SAM core domain-containing protein</fullName>
    </recommendedName>
</protein>
<dbReference type="SFLD" id="SFLDS00029">
    <property type="entry name" value="Radical_SAM"/>
    <property type="match status" value="1"/>
</dbReference>
<dbReference type="InterPro" id="IPR058240">
    <property type="entry name" value="rSAM_sf"/>
</dbReference>
<dbReference type="PROSITE" id="PS51918">
    <property type="entry name" value="RADICAL_SAM"/>
    <property type="match status" value="1"/>
</dbReference>
<sequence length="297" mass="33667">SIKNPTICGLVEIARGCGRGCKFCIPTLLNYRYRPIKQILDEIKVNLNAGAEGALLHAEDVLRYGAKGVIPDEEKVTKLFRAALKLTNNVWLSHIAFASVMAKPSLIERLTEMLNSKSNKELRISSQVGIETGSPRLVREHMRGKVAPFKPDEWPEVVVEAHKLLCDNNWQPCSTLIMGLPKETSEDVMKTVELVERLDEYNSLIVPLFFVPIGALDTKKFFTVEDMLPEHWMLLGACVKHDMKWVGEMADGYFQSRPIQKILVGKFILNLMKKKLKPYIKQMEQGINPLSKQHPKD</sequence>
<feature type="non-terminal residue" evidence="2">
    <location>
        <position position="1"/>
    </location>
</feature>
<accession>X1P2B7</accession>
<dbReference type="AlphaFoldDB" id="X1P2B7"/>
<evidence type="ECO:0000313" key="2">
    <source>
        <dbReference type="EMBL" id="GAI25044.1"/>
    </source>
</evidence>
<dbReference type="Gene3D" id="3.80.30.20">
    <property type="entry name" value="tm_1862 like domain"/>
    <property type="match status" value="1"/>
</dbReference>
<dbReference type="PANTHER" id="PTHR42731">
    <property type="entry name" value="SLL1084 PROTEIN"/>
    <property type="match status" value="1"/>
</dbReference>
<reference evidence="2" key="1">
    <citation type="journal article" date="2014" name="Front. Microbiol.">
        <title>High frequency of phylogenetically diverse reductive dehalogenase-homologous genes in deep subseafloor sedimentary metagenomes.</title>
        <authorList>
            <person name="Kawai M."/>
            <person name="Futagami T."/>
            <person name="Toyoda A."/>
            <person name="Takaki Y."/>
            <person name="Nishi S."/>
            <person name="Hori S."/>
            <person name="Arai W."/>
            <person name="Tsubouchi T."/>
            <person name="Morono Y."/>
            <person name="Uchiyama I."/>
            <person name="Ito T."/>
            <person name="Fujiyama A."/>
            <person name="Inagaki F."/>
            <person name="Takami H."/>
        </authorList>
    </citation>
    <scope>NUCLEOTIDE SEQUENCE</scope>
    <source>
        <strain evidence="2">Expedition CK06-06</strain>
    </source>
</reference>
<dbReference type="InterPro" id="IPR007197">
    <property type="entry name" value="rSAM"/>
</dbReference>
<dbReference type="InterPro" id="IPR023404">
    <property type="entry name" value="rSAM_horseshoe"/>
</dbReference>